<sequence>MKLHGTIGSGQGDFAQWIAKLGDYYECKTGLRLFPGTLNIHFAHDDRLPANCLRLEGREYGGSVNINLVPCNIFGRRAFILRTDGNEAGAGDHPRSIIEIATDIKLRDAFNLTDGSPVEIEID</sequence>
<dbReference type="KEGG" id="ole:K0B96_12430"/>
<keyword evidence="4" id="KW-0547">Nucleotide-binding</keyword>
<proteinExistence type="predicted"/>
<name>A0A8F9XFI0_9BACT</name>
<organism evidence="6 7">
    <name type="scientific">Horticoccus luteus</name>
    <dbReference type="NCBI Taxonomy" id="2862869"/>
    <lineage>
        <taxon>Bacteria</taxon>
        <taxon>Pseudomonadati</taxon>
        <taxon>Verrucomicrobiota</taxon>
        <taxon>Opitutia</taxon>
        <taxon>Opitutales</taxon>
        <taxon>Opitutaceae</taxon>
        <taxon>Horticoccus</taxon>
    </lineage>
</organism>
<reference evidence="6" key="1">
    <citation type="submission" date="2021-08" db="EMBL/GenBank/DDBJ databases">
        <title>Genome of a novel bacterium of the phylum Verrucomicrobia, Oleiharenicola sp. KSB-15.</title>
        <authorList>
            <person name="Chung J.-H."/>
            <person name="Ahn J.-H."/>
            <person name="Yoon Y."/>
            <person name="Kim D.-Y."/>
            <person name="An S.-H."/>
            <person name="Park I."/>
            <person name="Yeon J."/>
        </authorList>
    </citation>
    <scope>NUCLEOTIDE SEQUENCE</scope>
    <source>
        <strain evidence="6">KSB-15</strain>
    </source>
</reference>
<evidence type="ECO:0000256" key="3">
    <source>
        <dbReference type="ARBA" id="ARBA00022679"/>
    </source>
</evidence>
<dbReference type="Gene3D" id="2.40.30.30">
    <property type="entry name" value="Riboflavin kinase-like"/>
    <property type="match status" value="1"/>
</dbReference>
<dbReference type="GO" id="GO:0009231">
    <property type="term" value="P:riboflavin biosynthetic process"/>
    <property type="evidence" value="ECO:0007669"/>
    <property type="project" value="InterPro"/>
</dbReference>
<evidence type="ECO:0000256" key="2">
    <source>
        <dbReference type="ARBA" id="ARBA00022643"/>
    </source>
</evidence>
<gene>
    <name evidence="6" type="ORF">K0B96_12430</name>
</gene>
<keyword evidence="1" id="KW-0285">Flavoprotein</keyword>
<evidence type="ECO:0000313" key="6">
    <source>
        <dbReference type="EMBL" id="QYM78112.1"/>
    </source>
</evidence>
<accession>A0A8F9XFI0</accession>
<dbReference type="InterPro" id="IPR023465">
    <property type="entry name" value="Riboflavin_kinase_dom_sf"/>
</dbReference>
<evidence type="ECO:0000256" key="1">
    <source>
        <dbReference type="ARBA" id="ARBA00022630"/>
    </source>
</evidence>
<dbReference type="Proteomes" id="UP000825051">
    <property type="component" value="Chromosome"/>
</dbReference>
<dbReference type="GO" id="GO:0000166">
    <property type="term" value="F:nucleotide binding"/>
    <property type="evidence" value="ECO:0007669"/>
    <property type="project" value="UniProtKB-KW"/>
</dbReference>
<dbReference type="Pfam" id="PF01982">
    <property type="entry name" value="CTP-dep_RFKase"/>
    <property type="match status" value="1"/>
</dbReference>
<feature type="domain" description="Riboflavin kinase" evidence="5">
    <location>
        <begin position="11"/>
        <end position="122"/>
    </location>
</feature>
<protein>
    <submittedName>
        <fullName evidence="6">DUF120 domain-containing protein</fullName>
    </submittedName>
</protein>
<evidence type="ECO:0000313" key="7">
    <source>
        <dbReference type="Proteomes" id="UP000825051"/>
    </source>
</evidence>
<dbReference type="InterPro" id="IPR023602">
    <property type="entry name" value="Riboflavin_kinase_CTP-dep"/>
</dbReference>
<keyword evidence="3" id="KW-0808">Transferase</keyword>
<keyword evidence="2" id="KW-0288">FMN</keyword>
<evidence type="ECO:0000259" key="5">
    <source>
        <dbReference type="Pfam" id="PF01982"/>
    </source>
</evidence>
<dbReference type="GO" id="GO:0008531">
    <property type="term" value="F:riboflavin kinase activity"/>
    <property type="evidence" value="ECO:0007669"/>
    <property type="project" value="InterPro"/>
</dbReference>
<keyword evidence="7" id="KW-1185">Reference proteome</keyword>
<evidence type="ECO:0000256" key="4">
    <source>
        <dbReference type="ARBA" id="ARBA00022741"/>
    </source>
</evidence>
<dbReference type="EMBL" id="CP080507">
    <property type="protein sequence ID" value="QYM78112.1"/>
    <property type="molecule type" value="Genomic_DNA"/>
</dbReference>
<dbReference type="RefSeq" id="WP_220161216.1">
    <property type="nucleotide sequence ID" value="NZ_CP080507.1"/>
</dbReference>
<dbReference type="AlphaFoldDB" id="A0A8F9XFI0"/>
<dbReference type="SUPFAM" id="SSF82114">
    <property type="entry name" value="Riboflavin kinase-like"/>
    <property type="match status" value="1"/>
</dbReference>